<organism evidence="3 4">
    <name type="scientific">Paracoccus haeundaensis</name>
    <dbReference type="NCBI Taxonomy" id="225362"/>
    <lineage>
        <taxon>Bacteria</taxon>
        <taxon>Pseudomonadati</taxon>
        <taxon>Pseudomonadota</taxon>
        <taxon>Alphaproteobacteria</taxon>
        <taxon>Rhodobacterales</taxon>
        <taxon>Paracoccaceae</taxon>
        <taxon>Paracoccus</taxon>
    </lineage>
</organism>
<dbReference type="RefSeq" id="WP_139598680.1">
    <property type="nucleotide sequence ID" value="NZ_VDDC01000016.1"/>
</dbReference>
<name>A0A5C4R620_9RHOB</name>
<sequence length="386" mass="41317">MTIIRTVAVAAVLLTTPAHAQGLTEQAFQQISESVFRPVIEEFDIPGIAIGVTMDGQQFFFTDGLADRAASRPVDRDTLFELGSNSKLFTVALAALAEQRGFLSLQDPVSSRMPALAGSAFDAVTLADLAAHATGGLPLQVPDAVTDMDGLMTYLNAWTPQGGAGTRRAYSNVSIGLLGLIAGEQFGTTYTDALARDLLPGLGLGSTFVDVPDAEMARYAFGYSRTDDSPIRVNPGMLDAEAYGIKSSVTDMTRFLDAHLRNLTLEGEITAALARTRRSDYDTAHYAQAMIWEGYPWPVDAAALAAGNSPDMAMSPQPMTKVDARQLEGDVYLNKTGATNGFGSYVAMVPSERIGVVVLANRNYPNPVRAEATRELIVQLLARARE</sequence>
<keyword evidence="4" id="KW-1185">Reference proteome</keyword>
<dbReference type="InterPro" id="IPR050491">
    <property type="entry name" value="AmpC-like"/>
</dbReference>
<dbReference type="PANTHER" id="PTHR46825:SF8">
    <property type="entry name" value="BETA-LACTAMASE-RELATED"/>
    <property type="match status" value="1"/>
</dbReference>
<keyword evidence="1" id="KW-0732">Signal</keyword>
<feature type="domain" description="Beta-lactamase-related" evidence="2">
    <location>
        <begin position="36"/>
        <end position="375"/>
    </location>
</feature>
<comment type="caution">
    <text evidence="3">The sequence shown here is derived from an EMBL/GenBank/DDBJ whole genome shotgun (WGS) entry which is preliminary data.</text>
</comment>
<dbReference type="Gene3D" id="3.40.710.10">
    <property type="entry name" value="DD-peptidase/beta-lactamase superfamily"/>
    <property type="match status" value="1"/>
</dbReference>
<accession>A0A5C4R620</accession>
<dbReference type="InterPro" id="IPR001466">
    <property type="entry name" value="Beta-lactam-related"/>
</dbReference>
<dbReference type="InterPro" id="IPR058136">
    <property type="entry name" value="AmpC"/>
</dbReference>
<dbReference type="NCBIfam" id="NF033085">
    <property type="entry name" value="bla_class_C"/>
    <property type="match status" value="1"/>
</dbReference>
<dbReference type="Proteomes" id="UP000304880">
    <property type="component" value="Unassembled WGS sequence"/>
</dbReference>
<dbReference type="PANTHER" id="PTHR46825">
    <property type="entry name" value="D-ALANYL-D-ALANINE-CARBOXYPEPTIDASE/ENDOPEPTIDASE AMPH"/>
    <property type="match status" value="1"/>
</dbReference>
<dbReference type="EMBL" id="VDDC01000016">
    <property type="protein sequence ID" value="TNH39369.1"/>
    <property type="molecule type" value="Genomic_DNA"/>
</dbReference>
<proteinExistence type="predicted"/>
<evidence type="ECO:0000313" key="3">
    <source>
        <dbReference type="EMBL" id="TNH39369.1"/>
    </source>
</evidence>
<evidence type="ECO:0000259" key="2">
    <source>
        <dbReference type="Pfam" id="PF00144"/>
    </source>
</evidence>
<protein>
    <submittedName>
        <fullName evidence="3">Beta-lactamase</fullName>
    </submittedName>
</protein>
<evidence type="ECO:0000256" key="1">
    <source>
        <dbReference type="SAM" id="SignalP"/>
    </source>
</evidence>
<evidence type="ECO:0000313" key="4">
    <source>
        <dbReference type="Proteomes" id="UP000304880"/>
    </source>
</evidence>
<gene>
    <name evidence="3" type="ORF">FHD67_10600</name>
</gene>
<dbReference type="AlphaFoldDB" id="A0A5C4R620"/>
<feature type="signal peptide" evidence="1">
    <location>
        <begin position="1"/>
        <end position="20"/>
    </location>
</feature>
<dbReference type="InterPro" id="IPR012338">
    <property type="entry name" value="Beta-lactam/transpept-like"/>
</dbReference>
<dbReference type="Pfam" id="PF00144">
    <property type="entry name" value="Beta-lactamase"/>
    <property type="match status" value="1"/>
</dbReference>
<dbReference type="SUPFAM" id="SSF56601">
    <property type="entry name" value="beta-lactamase/transpeptidase-like"/>
    <property type="match status" value="1"/>
</dbReference>
<reference evidence="3 4" key="1">
    <citation type="submission" date="2019-06" db="EMBL/GenBank/DDBJ databases">
        <authorList>
            <person name="Li J."/>
        </authorList>
    </citation>
    <scope>NUCLEOTIDE SEQUENCE [LARGE SCALE GENOMIC DNA]</scope>
    <source>
        <strain evidence="3 4">CGMCC 1.8012</strain>
    </source>
</reference>
<feature type="chain" id="PRO_5022781495" evidence="1">
    <location>
        <begin position="21"/>
        <end position="386"/>
    </location>
</feature>